<gene>
    <name evidence="2" type="ORF">IEO21_06613</name>
</gene>
<dbReference type="AlphaFoldDB" id="A0A8H7P005"/>
<dbReference type="InterPro" id="IPR051678">
    <property type="entry name" value="AGP_Transferase"/>
</dbReference>
<reference evidence="2" key="2">
    <citation type="journal article" name="Front. Microbiol.">
        <title>Degradative Capacity of Two Strains of Rhodonia placenta: From Phenotype to Genotype.</title>
        <authorList>
            <person name="Kolle M."/>
            <person name="Horta M.A.C."/>
            <person name="Nowrousian M."/>
            <person name="Ohm R.A."/>
            <person name="Benz J.P."/>
            <person name="Pilgard A."/>
        </authorList>
    </citation>
    <scope>NUCLEOTIDE SEQUENCE</scope>
    <source>
        <strain evidence="2">FPRL280</strain>
    </source>
</reference>
<protein>
    <recommendedName>
        <fullName evidence="1">Aminoglycoside phosphotransferase domain-containing protein</fullName>
    </recommendedName>
</protein>
<name>A0A8H7P005_9APHY</name>
<dbReference type="PROSITE" id="PS00109">
    <property type="entry name" value="PROTEIN_KINASE_TYR"/>
    <property type="match status" value="1"/>
</dbReference>
<comment type="caution">
    <text evidence="2">The sequence shown here is derived from an EMBL/GenBank/DDBJ whole genome shotgun (WGS) entry which is preliminary data.</text>
</comment>
<dbReference type="SUPFAM" id="SSF56112">
    <property type="entry name" value="Protein kinase-like (PK-like)"/>
    <property type="match status" value="1"/>
</dbReference>
<evidence type="ECO:0000259" key="1">
    <source>
        <dbReference type="Pfam" id="PF01636"/>
    </source>
</evidence>
<accession>A0A8H7P005</accession>
<evidence type="ECO:0000313" key="3">
    <source>
        <dbReference type="Proteomes" id="UP000639403"/>
    </source>
</evidence>
<dbReference type="PANTHER" id="PTHR21310:SF39">
    <property type="entry name" value="AMINOGLYCOSIDE PHOSPHOTRANSFERASE DOMAIN-CONTAINING PROTEIN"/>
    <property type="match status" value="1"/>
</dbReference>
<dbReference type="Proteomes" id="UP000639403">
    <property type="component" value="Unassembled WGS sequence"/>
</dbReference>
<proteinExistence type="predicted"/>
<sequence>MEIVRAQTSIPVPRPLRTFKRGRTNFMAMEYIKGRSLDWCWDDLSLWRKLVIAWTLRGYIHQLRRVRTEQIEHQIPGPLTGDLSEPLKCIGPAMGAEYRCSPFSSAATLFAWLNGRLRVTQYIKGIGLQIPLFVQTEPLVLVHGDLTPRNVVLDENGKLWLIDWGCSGVYPPWFEAAAMLYTDPQACWWTWVRRLAVSWYAREMRTYRVTVPGVTMADRYHSGPLSIFWL</sequence>
<feature type="domain" description="Aminoglycoside phosphotransferase" evidence="1">
    <location>
        <begin position="6"/>
        <end position="208"/>
    </location>
</feature>
<dbReference type="GO" id="GO:0004672">
    <property type="term" value="F:protein kinase activity"/>
    <property type="evidence" value="ECO:0007669"/>
    <property type="project" value="InterPro"/>
</dbReference>
<dbReference type="PANTHER" id="PTHR21310">
    <property type="entry name" value="AMINOGLYCOSIDE PHOSPHOTRANSFERASE-RELATED-RELATED"/>
    <property type="match status" value="1"/>
</dbReference>
<dbReference type="InterPro" id="IPR002575">
    <property type="entry name" value="Aminoglycoside_PTrfase"/>
</dbReference>
<dbReference type="Gene3D" id="3.90.1200.10">
    <property type="match status" value="1"/>
</dbReference>
<evidence type="ECO:0000313" key="2">
    <source>
        <dbReference type="EMBL" id="KAF9811160.1"/>
    </source>
</evidence>
<dbReference type="EMBL" id="JADOXO010000154">
    <property type="protein sequence ID" value="KAF9811160.1"/>
    <property type="molecule type" value="Genomic_DNA"/>
</dbReference>
<reference evidence="2" key="1">
    <citation type="submission" date="2020-11" db="EMBL/GenBank/DDBJ databases">
        <authorList>
            <person name="Koelle M."/>
            <person name="Horta M.A.C."/>
            <person name="Nowrousian M."/>
            <person name="Ohm R.A."/>
            <person name="Benz P."/>
            <person name="Pilgard A."/>
        </authorList>
    </citation>
    <scope>NUCLEOTIDE SEQUENCE</scope>
    <source>
        <strain evidence="2">FPRL280</strain>
    </source>
</reference>
<dbReference type="InterPro" id="IPR008266">
    <property type="entry name" value="Tyr_kinase_AS"/>
</dbReference>
<dbReference type="Pfam" id="PF01636">
    <property type="entry name" value="APH"/>
    <property type="match status" value="1"/>
</dbReference>
<organism evidence="2 3">
    <name type="scientific">Rhodonia placenta</name>
    <dbReference type="NCBI Taxonomy" id="104341"/>
    <lineage>
        <taxon>Eukaryota</taxon>
        <taxon>Fungi</taxon>
        <taxon>Dikarya</taxon>
        <taxon>Basidiomycota</taxon>
        <taxon>Agaricomycotina</taxon>
        <taxon>Agaricomycetes</taxon>
        <taxon>Polyporales</taxon>
        <taxon>Adustoporiaceae</taxon>
        <taxon>Rhodonia</taxon>
    </lineage>
</organism>
<dbReference type="InterPro" id="IPR011009">
    <property type="entry name" value="Kinase-like_dom_sf"/>
</dbReference>